<gene>
    <name evidence="3" type="ORF">SAMN05192557_0561</name>
</gene>
<feature type="domain" description="Transposase InsH N-terminal" evidence="1">
    <location>
        <begin position="17"/>
        <end position="104"/>
    </location>
</feature>
<dbReference type="Pfam" id="PF05598">
    <property type="entry name" value="DUF772"/>
    <property type="match status" value="1"/>
</dbReference>
<reference evidence="3 4" key="1">
    <citation type="submission" date="2016-10" db="EMBL/GenBank/DDBJ databases">
        <authorList>
            <person name="Varghese N."/>
            <person name="Submissions S."/>
        </authorList>
    </citation>
    <scope>NUCLEOTIDE SEQUENCE [LARGE SCALE GENOMIC DNA]</scope>
    <source>
        <strain evidence="3 4">IBRC-M10081</strain>
    </source>
</reference>
<evidence type="ECO:0000259" key="2">
    <source>
        <dbReference type="Pfam" id="PF13751"/>
    </source>
</evidence>
<dbReference type="InterPro" id="IPR025668">
    <property type="entry name" value="Tnp_DDE_dom"/>
</dbReference>
<organism evidence="3 4">
    <name type="scientific">Aliicoccus persicus</name>
    <dbReference type="NCBI Taxonomy" id="930138"/>
    <lineage>
        <taxon>Bacteria</taxon>
        <taxon>Bacillati</taxon>
        <taxon>Bacillota</taxon>
        <taxon>Bacilli</taxon>
        <taxon>Bacillales</taxon>
        <taxon>Staphylococcaceae</taxon>
        <taxon>Aliicoccus</taxon>
    </lineage>
</organism>
<dbReference type="InterPro" id="IPR047629">
    <property type="entry name" value="IS1182_transpos"/>
</dbReference>
<keyword evidence="4" id="KW-1185">Reference proteome</keyword>
<dbReference type="InterPro" id="IPR008490">
    <property type="entry name" value="Transposase_InsH_N"/>
</dbReference>
<dbReference type="RefSeq" id="WP_091473670.1">
    <property type="nucleotide sequence ID" value="NZ_FOIT01000001.1"/>
</dbReference>
<evidence type="ECO:0000259" key="1">
    <source>
        <dbReference type="Pfam" id="PF05598"/>
    </source>
</evidence>
<evidence type="ECO:0000313" key="3">
    <source>
        <dbReference type="EMBL" id="SEV86150.1"/>
    </source>
</evidence>
<dbReference type="EMBL" id="FOIT01000001">
    <property type="protein sequence ID" value="SEV86150.1"/>
    <property type="molecule type" value="Genomic_DNA"/>
</dbReference>
<sequence>MYKHYNMNQITLPLETEVLIPDNDISKAIHTLVESMPEAIFEGFRQSQGASSYHPKMMLKILLCAYSQSTFSGRKIEALLHDSIRMRWLAQEQTPSYRTINRFRVHPKMAALLQSAFIQFRTQLESNGLIDSDAIFIDGTKIEASANKYTFVFIKNIDRHESALLEKSKAKYEALVESEVIPEMIRESDAPLTASELAHIHRQLDDIDTELTEQINGTEDMPTRKATRSARSEIRQSKKAMKDYLDRRLNYQTQRSLMGERNSYSKTDTDATFMRMKDDHMQNGQLKAGYNLQIATNHQYVLGYDIFWNPTDTRTLDPFLYTMQHTFQHLPEYIVADAGYGSESNYECVIDKYERQPLIPYHTYHKEQKKKYLENEMHPDHWGYNEIDDYYVCPNERRLPLKRHSTRTDKYGYQRVIKIYECEGCQGCPLMTLCKSSESDRPKQIHKNMNLAYFKAQVKQTLSSPEGRHRYAQRKIDVETTFGNLKANLGFTRMSVRGHQSVRNELGIALMAVNLRKLTRHSVDILLKLTKTGFEILESRFQSQFSYFFRAFVPAPFLMY</sequence>
<accession>A0A662Z1E2</accession>
<protein>
    <submittedName>
        <fullName evidence="3">Transposase, IS4 family</fullName>
    </submittedName>
</protein>
<proteinExistence type="predicted"/>
<dbReference type="Proteomes" id="UP000243605">
    <property type="component" value="Unassembled WGS sequence"/>
</dbReference>
<dbReference type="NCBIfam" id="NF033551">
    <property type="entry name" value="transpos_IS1182"/>
    <property type="match status" value="1"/>
</dbReference>
<evidence type="ECO:0000313" key="4">
    <source>
        <dbReference type="Proteomes" id="UP000243605"/>
    </source>
</evidence>
<dbReference type="Pfam" id="PF13751">
    <property type="entry name" value="DDE_Tnp_1_6"/>
    <property type="match status" value="1"/>
</dbReference>
<dbReference type="AlphaFoldDB" id="A0A662Z1E2"/>
<feature type="domain" description="Transposase DDE" evidence="2">
    <location>
        <begin position="392"/>
        <end position="518"/>
    </location>
</feature>
<name>A0A662Z1E2_9STAP</name>
<dbReference type="PANTHER" id="PTHR33408">
    <property type="entry name" value="TRANSPOSASE"/>
    <property type="match status" value="1"/>
</dbReference>
<dbReference type="PANTHER" id="PTHR33408:SF2">
    <property type="entry name" value="TRANSPOSASE DDE DOMAIN-CONTAINING PROTEIN"/>
    <property type="match status" value="1"/>
</dbReference>